<evidence type="ECO:0000313" key="1">
    <source>
        <dbReference type="EMBL" id="KAK9148669.1"/>
    </source>
</evidence>
<keyword evidence="2" id="KW-1185">Reference proteome</keyword>
<organism evidence="1 2">
    <name type="scientific">Stephania cephalantha</name>
    <dbReference type="NCBI Taxonomy" id="152367"/>
    <lineage>
        <taxon>Eukaryota</taxon>
        <taxon>Viridiplantae</taxon>
        <taxon>Streptophyta</taxon>
        <taxon>Embryophyta</taxon>
        <taxon>Tracheophyta</taxon>
        <taxon>Spermatophyta</taxon>
        <taxon>Magnoliopsida</taxon>
        <taxon>Ranunculales</taxon>
        <taxon>Menispermaceae</taxon>
        <taxon>Menispermoideae</taxon>
        <taxon>Cissampelideae</taxon>
        <taxon>Stephania</taxon>
    </lineage>
</organism>
<comment type="caution">
    <text evidence="1">The sequence shown here is derived from an EMBL/GenBank/DDBJ whole genome shotgun (WGS) entry which is preliminary data.</text>
</comment>
<dbReference type="Proteomes" id="UP001419268">
    <property type="component" value="Unassembled WGS sequence"/>
</dbReference>
<name>A0AAP0KBT5_9MAGN</name>
<gene>
    <name evidence="1" type="ORF">Scep_007426</name>
</gene>
<protein>
    <submittedName>
        <fullName evidence="1">Uncharacterized protein</fullName>
    </submittedName>
</protein>
<sequence>MAFGRLETSTITEESLGDWALVVWFRGIEPFCANGFGGFKQSRRLDGWWSSKAFMGPMLTGGMRPRSLERHIRQRRGSSMIIERNFKGE</sequence>
<reference evidence="1 2" key="1">
    <citation type="submission" date="2024-01" db="EMBL/GenBank/DDBJ databases">
        <title>Genome assemblies of Stephania.</title>
        <authorList>
            <person name="Yang L."/>
        </authorList>
    </citation>
    <scope>NUCLEOTIDE SEQUENCE [LARGE SCALE GENOMIC DNA]</scope>
    <source>
        <strain evidence="1">JXDWG</strain>
        <tissue evidence="1">Leaf</tissue>
    </source>
</reference>
<dbReference type="AlphaFoldDB" id="A0AAP0KBT5"/>
<dbReference type="EMBL" id="JBBNAG010000003">
    <property type="protein sequence ID" value="KAK9148669.1"/>
    <property type="molecule type" value="Genomic_DNA"/>
</dbReference>
<proteinExistence type="predicted"/>
<accession>A0AAP0KBT5</accession>
<evidence type="ECO:0000313" key="2">
    <source>
        <dbReference type="Proteomes" id="UP001419268"/>
    </source>
</evidence>